<dbReference type="AlphaFoldDB" id="E4UYD7"/>
<dbReference type="GeneID" id="10027781"/>
<dbReference type="Proteomes" id="UP000002669">
    <property type="component" value="Unassembled WGS sequence"/>
</dbReference>
<name>E4UYD7_ARTGP</name>
<proteinExistence type="predicted"/>
<gene>
    <name evidence="1" type="ORF">MGYG_05102</name>
</gene>
<protein>
    <submittedName>
        <fullName evidence="1">Uncharacterized protein</fullName>
    </submittedName>
</protein>
<keyword evidence="2" id="KW-1185">Reference proteome</keyword>
<dbReference type="EMBL" id="DS989825">
    <property type="protein sequence ID" value="EFR02100.1"/>
    <property type="molecule type" value="Genomic_DNA"/>
</dbReference>
<sequence>MAYTQMYMSGPTHVLPTIGSLADTSQQTEDTTFSDFLCSTPEAESIRAAFGEAAYQQYVEQALASQKARAAREAEISKELASKRSTIQRWITKIRHAYTETN</sequence>
<dbReference type="HOGENOM" id="CLU_2279419_0_0_1"/>
<dbReference type="RefSeq" id="XP_003172511.1">
    <property type="nucleotide sequence ID" value="XM_003172463.1"/>
</dbReference>
<evidence type="ECO:0000313" key="1">
    <source>
        <dbReference type="EMBL" id="EFR02100.1"/>
    </source>
</evidence>
<evidence type="ECO:0000313" key="2">
    <source>
        <dbReference type="Proteomes" id="UP000002669"/>
    </source>
</evidence>
<accession>E4UYD7</accession>
<dbReference type="InParanoid" id="E4UYD7"/>
<dbReference type="OMA" id="RSTIQRW"/>
<dbReference type="eggNOG" id="ENOG502TG21">
    <property type="taxonomic scope" value="Eukaryota"/>
</dbReference>
<dbReference type="VEuPathDB" id="FungiDB:MGYG_05102"/>
<reference evidence="2" key="1">
    <citation type="journal article" date="2012" name="MBio">
        <title>Comparative genome analysis of Trichophyton rubrum and related dermatophytes reveals candidate genes involved in infection.</title>
        <authorList>
            <person name="Martinez D.A."/>
            <person name="Oliver B.G."/>
            <person name="Graeser Y."/>
            <person name="Goldberg J.M."/>
            <person name="Li W."/>
            <person name="Martinez-Rossi N.M."/>
            <person name="Monod M."/>
            <person name="Shelest E."/>
            <person name="Barton R.C."/>
            <person name="Birch E."/>
            <person name="Brakhage A.A."/>
            <person name="Chen Z."/>
            <person name="Gurr S.J."/>
            <person name="Heiman D."/>
            <person name="Heitman J."/>
            <person name="Kosti I."/>
            <person name="Rossi A."/>
            <person name="Saif S."/>
            <person name="Samalova M."/>
            <person name="Saunders C.W."/>
            <person name="Shea T."/>
            <person name="Summerbell R.C."/>
            <person name="Xu J."/>
            <person name="Young S."/>
            <person name="Zeng Q."/>
            <person name="Birren B.W."/>
            <person name="Cuomo C.A."/>
            <person name="White T.C."/>
        </authorList>
    </citation>
    <scope>NUCLEOTIDE SEQUENCE [LARGE SCALE GENOMIC DNA]</scope>
    <source>
        <strain evidence="2">ATCC MYA-4604 / CBS 118893</strain>
    </source>
</reference>
<dbReference type="OrthoDB" id="4172622at2759"/>
<organism evidence="2">
    <name type="scientific">Arthroderma gypseum (strain ATCC MYA-4604 / CBS 118893)</name>
    <name type="common">Microsporum gypseum</name>
    <dbReference type="NCBI Taxonomy" id="535722"/>
    <lineage>
        <taxon>Eukaryota</taxon>
        <taxon>Fungi</taxon>
        <taxon>Dikarya</taxon>
        <taxon>Ascomycota</taxon>
        <taxon>Pezizomycotina</taxon>
        <taxon>Eurotiomycetes</taxon>
        <taxon>Eurotiomycetidae</taxon>
        <taxon>Onygenales</taxon>
        <taxon>Arthrodermataceae</taxon>
        <taxon>Nannizzia</taxon>
    </lineage>
</organism>